<organism evidence="19 20">
    <name type="scientific">Corchorus olitorius</name>
    <dbReference type="NCBI Taxonomy" id="93759"/>
    <lineage>
        <taxon>Eukaryota</taxon>
        <taxon>Viridiplantae</taxon>
        <taxon>Streptophyta</taxon>
        <taxon>Embryophyta</taxon>
        <taxon>Tracheophyta</taxon>
        <taxon>Spermatophyta</taxon>
        <taxon>Magnoliopsida</taxon>
        <taxon>eudicotyledons</taxon>
        <taxon>Gunneridae</taxon>
        <taxon>Pentapetalae</taxon>
        <taxon>rosids</taxon>
        <taxon>malvids</taxon>
        <taxon>Malvales</taxon>
        <taxon>Malvaceae</taxon>
        <taxon>Grewioideae</taxon>
        <taxon>Apeibeae</taxon>
        <taxon>Corchorus</taxon>
    </lineage>
</organism>
<evidence type="ECO:0000259" key="18">
    <source>
        <dbReference type="PROSITE" id="PS50011"/>
    </source>
</evidence>
<keyword evidence="8" id="KW-0418">Kinase</keyword>
<protein>
    <recommendedName>
        <fullName evidence="18">Protein kinase domain-containing protein</fullName>
    </recommendedName>
</protein>
<evidence type="ECO:0000313" key="20">
    <source>
        <dbReference type="Proteomes" id="UP000187203"/>
    </source>
</evidence>
<accession>A0A1R3J5V3</accession>
<feature type="signal peptide" evidence="17">
    <location>
        <begin position="1"/>
        <end position="20"/>
    </location>
</feature>
<dbReference type="InterPro" id="IPR008271">
    <property type="entry name" value="Ser/Thr_kinase_AS"/>
</dbReference>
<evidence type="ECO:0000313" key="19">
    <source>
        <dbReference type="EMBL" id="OMO90180.1"/>
    </source>
</evidence>
<dbReference type="OrthoDB" id="4062651at2759"/>
<keyword evidence="12" id="KW-1015">Disulfide bond</keyword>
<evidence type="ECO:0000256" key="7">
    <source>
        <dbReference type="ARBA" id="ARBA00022741"/>
    </source>
</evidence>
<dbReference type="GO" id="GO:0005524">
    <property type="term" value="F:ATP binding"/>
    <property type="evidence" value="ECO:0007669"/>
    <property type="project" value="UniProtKB-KW"/>
</dbReference>
<evidence type="ECO:0000256" key="13">
    <source>
        <dbReference type="ARBA" id="ARBA00023180"/>
    </source>
</evidence>
<dbReference type="PROSITE" id="PS50011">
    <property type="entry name" value="PROTEIN_KINASE_DOM"/>
    <property type="match status" value="1"/>
</dbReference>
<dbReference type="AlphaFoldDB" id="A0A1R3J5V3"/>
<dbReference type="STRING" id="93759.A0A1R3J5V3"/>
<dbReference type="InterPro" id="IPR045274">
    <property type="entry name" value="WAK-like"/>
</dbReference>
<dbReference type="GO" id="GO:0005886">
    <property type="term" value="C:plasma membrane"/>
    <property type="evidence" value="ECO:0007669"/>
    <property type="project" value="TreeGrafter"/>
</dbReference>
<keyword evidence="11" id="KW-0472">Membrane</keyword>
<dbReference type="FunFam" id="1.10.510.10:FF:000084">
    <property type="entry name" value="Wall-associated receptor kinase 2"/>
    <property type="match status" value="1"/>
</dbReference>
<name>A0A1R3J5V3_9ROSI</name>
<evidence type="ECO:0000256" key="3">
    <source>
        <dbReference type="ARBA" id="ARBA00022553"/>
    </source>
</evidence>
<dbReference type="PANTHER" id="PTHR27005:SF521">
    <property type="entry name" value="WALL-ASSOCIATED RECEPTOR KINASE-LIKE 6"/>
    <property type="match status" value="1"/>
</dbReference>
<evidence type="ECO:0000256" key="1">
    <source>
        <dbReference type="ARBA" id="ARBA00004479"/>
    </source>
</evidence>
<dbReference type="GO" id="GO:0030247">
    <property type="term" value="F:polysaccharide binding"/>
    <property type="evidence" value="ECO:0007669"/>
    <property type="project" value="InterPro"/>
</dbReference>
<dbReference type="InterPro" id="IPR000719">
    <property type="entry name" value="Prot_kinase_dom"/>
</dbReference>
<comment type="subcellular location">
    <subcellularLocation>
        <location evidence="1">Membrane</location>
        <topology evidence="1">Single-pass type I membrane protein</topology>
    </subcellularLocation>
</comment>
<evidence type="ECO:0000256" key="12">
    <source>
        <dbReference type="ARBA" id="ARBA00023157"/>
    </source>
</evidence>
<dbReference type="Gene3D" id="3.30.200.20">
    <property type="entry name" value="Phosphorylase Kinase, domain 1"/>
    <property type="match status" value="1"/>
</dbReference>
<evidence type="ECO:0000256" key="9">
    <source>
        <dbReference type="ARBA" id="ARBA00022840"/>
    </source>
</evidence>
<sequence length="921" mass="103215">MGVGHGLVFYSLMLLCHTQAISLWKGDKSEGCAEKCGNVSIPYPFGMGKPGCFTNYWFEVNCKKTVDGRKKPFIKRLDLEILSFVSQQSVLVNNPVLYFNCGKNKKDYSNVTGAFTAVLADSPFSLSNMSNYFGSVGCGNLATILSNHVPIDGCLQPAGCNKGCYTQDILPNFTSLSVTMTDPFPSAKESNRCSSAFIFDYSLLDSDGAIPTTIGIETTHVPAMLEWGPDIKCNVGDCQEPGAKSNRNHCKRSCRNAQIEWPFGIEPHCYKNEWFKVSCNKTDHKGEKAFISINNTQLELLNTSFSVGQVIVNNPITYSSCHHENGIRFSVNLKRSPFFFSHTTNFFASVGCGSLATFYGDQFEPIGGCLQHTYSIDGTLNYNGCYISIPPGLTSYAANLTAGYFSKCNSNKSCSSAFMINRKKWNDVRDYDQISGMTQVPVALQFATPKIGFCELLNDSNASCSSDRKYCWTNLDSNHLCVCTYEGSNPFYDDSGSYQYLTDVCRGYVYDTTRNACKPKEISNNDSAILIGCTTSIGTVLLLLATWCLYKVLKRRENIKRKQRYFKKNGGLLLQQQLSINEGKIEKLRFFTSKELEKATDHYNENRILGQGGQGTVYKGMLADGGIVAIKKSNMVKDKKKPSLDEKHVEQWVNEVVILSQIDHRNVVKLLGCCLETQFPLLVYEFIPNGTLFEMIHDQSEEFPLTWDMRLRIAIEVANALSYLHSAASLPIYHRDIKTKNILLDDKYRAKVSDFGISRSIALEETHLTTRVQGTFGYLDPEYFRSNQFTEKSDVYSFGVVLIELLTGQKPVSSTQPEEGVRSLIPFFLLSMKKSSLFNILDPRVIKDGPRQKIIAVAKLAKRCLNLDGKKRPTMKQVAMELEWIRASEQDNYVQEISDVDQDSEDDQTEPWVITSCSPTT</sequence>
<evidence type="ECO:0000256" key="11">
    <source>
        <dbReference type="ARBA" id="ARBA00023136"/>
    </source>
</evidence>
<evidence type="ECO:0000256" key="4">
    <source>
        <dbReference type="ARBA" id="ARBA00022679"/>
    </source>
</evidence>
<keyword evidence="2" id="KW-0723">Serine/threonine-protein kinase</keyword>
<dbReference type="Pfam" id="PF13947">
    <property type="entry name" value="GUB_WAK_bind"/>
    <property type="match status" value="2"/>
</dbReference>
<dbReference type="Pfam" id="PF00069">
    <property type="entry name" value="Pkinase"/>
    <property type="match status" value="1"/>
</dbReference>
<keyword evidence="13" id="KW-0325">Glycoprotein</keyword>
<feature type="domain" description="Protein kinase" evidence="18">
    <location>
        <begin position="603"/>
        <end position="885"/>
    </location>
</feature>
<comment type="caution">
    <text evidence="19">The sequence shown here is derived from an EMBL/GenBank/DDBJ whole genome shotgun (WGS) entry which is preliminary data.</text>
</comment>
<keyword evidence="3" id="KW-0597">Phosphoprotein</keyword>
<keyword evidence="7" id="KW-0547">Nucleotide-binding</keyword>
<reference evidence="20" key="1">
    <citation type="submission" date="2013-09" db="EMBL/GenBank/DDBJ databases">
        <title>Corchorus olitorius genome sequencing.</title>
        <authorList>
            <person name="Alam M."/>
            <person name="Haque M.S."/>
            <person name="Islam M.S."/>
            <person name="Emdad E.M."/>
            <person name="Islam M.M."/>
            <person name="Ahmed B."/>
            <person name="Halim A."/>
            <person name="Hossen Q.M.M."/>
            <person name="Hossain M.Z."/>
            <person name="Ahmed R."/>
            <person name="Khan M.M."/>
            <person name="Islam R."/>
            <person name="Rashid M.M."/>
            <person name="Khan S.A."/>
            <person name="Rahman M.S."/>
            <person name="Alam M."/>
            <person name="Yahiya A.S."/>
            <person name="Khan M.S."/>
            <person name="Azam M.S."/>
            <person name="Haque T."/>
            <person name="Lashkar M.Z.H."/>
            <person name="Akhand A.I."/>
            <person name="Morshed G."/>
            <person name="Roy S."/>
            <person name="Uddin K.S."/>
            <person name="Rabeya T."/>
            <person name="Hossain A.S."/>
            <person name="Chowdhury A."/>
            <person name="Snigdha A.R."/>
            <person name="Mortoza M.S."/>
            <person name="Matin S.A."/>
            <person name="Hoque S.M.E."/>
            <person name="Islam M.K."/>
            <person name="Roy D.K."/>
            <person name="Haider R."/>
            <person name="Moosa M.M."/>
            <person name="Elias S.M."/>
            <person name="Hasan A.M."/>
            <person name="Jahan S."/>
            <person name="Shafiuddin M."/>
            <person name="Mahmood N."/>
            <person name="Shommy N.S."/>
        </authorList>
    </citation>
    <scope>NUCLEOTIDE SEQUENCE [LARGE SCALE GENOMIC DNA]</scope>
    <source>
        <strain evidence="20">cv. O-4</strain>
    </source>
</reference>
<keyword evidence="20" id="KW-1185">Reference proteome</keyword>
<dbReference type="FunFam" id="3.30.200.20:FF:000043">
    <property type="entry name" value="Wall-associated receptor kinase 2"/>
    <property type="match status" value="1"/>
</dbReference>
<evidence type="ECO:0000256" key="15">
    <source>
        <dbReference type="ARBA" id="ARBA00047951"/>
    </source>
</evidence>
<keyword evidence="5" id="KW-0812">Transmembrane</keyword>
<evidence type="ECO:0000256" key="17">
    <source>
        <dbReference type="SAM" id="SignalP"/>
    </source>
</evidence>
<dbReference type="SMART" id="SM00220">
    <property type="entry name" value="S_TKc"/>
    <property type="match status" value="1"/>
</dbReference>
<proteinExistence type="predicted"/>
<evidence type="ECO:0000256" key="6">
    <source>
        <dbReference type="ARBA" id="ARBA00022729"/>
    </source>
</evidence>
<dbReference type="GO" id="GO:0007166">
    <property type="term" value="P:cell surface receptor signaling pathway"/>
    <property type="evidence" value="ECO:0007669"/>
    <property type="project" value="InterPro"/>
</dbReference>
<dbReference type="SUPFAM" id="SSF56112">
    <property type="entry name" value="Protein kinase-like (PK-like)"/>
    <property type="match status" value="1"/>
</dbReference>
<evidence type="ECO:0000256" key="16">
    <source>
        <dbReference type="SAM" id="MobiDB-lite"/>
    </source>
</evidence>
<feature type="region of interest" description="Disordered" evidence="16">
    <location>
        <begin position="896"/>
        <end position="921"/>
    </location>
</feature>
<keyword evidence="9" id="KW-0067">ATP-binding</keyword>
<dbReference type="CDD" id="cd14066">
    <property type="entry name" value="STKc_IRAK"/>
    <property type="match status" value="1"/>
</dbReference>
<dbReference type="GO" id="GO:0004674">
    <property type="term" value="F:protein serine/threonine kinase activity"/>
    <property type="evidence" value="ECO:0007669"/>
    <property type="project" value="UniProtKB-KW"/>
</dbReference>
<dbReference type="InterPro" id="IPR025287">
    <property type="entry name" value="WAK_GUB"/>
</dbReference>
<dbReference type="PROSITE" id="PS00108">
    <property type="entry name" value="PROTEIN_KINASE_ST"/>
    <property type="match status" value="1"/>
</dbReference>
<keyword evidence="6 17" id="KW-0732">Signal</keyword>
<dbReference type="InterPro" id="IPR011009">
    <property type="entry name" value="Kinase-like_dom_sf"/>
</dbReference>
<comment type="catalytic activity">
    <reaction evidence="15">
        <text>L-threonyl-[protein] + ATP = O-phospho-L-threonyl-[protein] + ADP + H(+)</text>
        <dbReference type="Rhea" id="RHEA:46608"/>
        <dbReference type="Rhea" id="RHEA-COMP:11060"/>
        <dbReference type="Rhea" id="RHEA-COMP:11605"/>
        <dbReference type="ChEBI" id="CHEBI:15378"/>
        <dbReference type="ChEBI" id="CHEBI:30013"/>
        <dbReference type="ChEBI" id="CHEBI:30616"/>
        <dbReference type="ChEBI" id="CHEBI:61977"/>
        <dbReference type="ChEBI" id="CHEBI:456216"/>
    </reaction>
</comment>
<evidence type="ECO:0000256" key="8">
    <source>
        <dbReference type="ARBA" id="ARBA00022777"/>
    </source>
</evidence>
<keyword evidence="10" id="KW-1133">Transmembrane helix</keyword>
<gene>
    <name evidence="19" type="ORF">COLO4_19310</name>
</gene>
<evidence type="ECO:0000256" key="10">
    <source>
        <dbReference type="ARBA" id="ARBA00022989"/>
    </source>
</evidence>
<evidence type="ECO:0000256" key="14">
    <source>
        <dbReference type="ARBA" id="ARBA00047558"/>
    </source>
</evidence>
<dbReference type="Proteomes" id="UP000187203">
    <property type="component" value="Unassembled WGS sequence"/>
</dbReference>
<evidence type="ECO:0000256" key="5">
    <source>
        <dbReference type="ARBA" id="ARBA00022692"/>
    </source>
</evidence>
<dbReference type="PANTHER" id="PTHR27005">
    <property type="entry name" value="WALL-ASSOCIATED RECEPTOR KINASE-LIKE 21"/>
    <property type="match status" value="1"/>
</dbReference>
<feature type="compositionally biased region" description="Acidic residues" evidence="16">
    <location>
        <begin position="898"/>
        <end position="909"/>
    </location>
</feature>
<comment type="catalytic activity">
    <reaction evidence="14">
        <text>L-seryl-[protein] + ATP = O-phospho-L-seryl-[protein] + ADP + H(+)</text>
        <dbReference type="Rhea" id="RHEA:17989"/>
        <dbReference type="Rhea" id="RHEA-COMP:9863"/>
        <dbReference type="Rhea" id="RHEA-COMP:11604"/>
        <dbReference type="ChEBI" id="CHEBI:15378"/>
        <dbReference type="ChEBI" id="CHEBI:29999"/>
        <dbReference type="ChEBI" id="CHEBI:30616"/>
        <dbReference type="ChEBI" id="CHEBI:83421"/>
        <dbReference type="ChEBI" id="CHEBI:456216"/>
    </reaction>
</comment>
<evidence type="ECO:0000256" key="2">
    <source>
        <dbReference type="ARBA" id="ARBA00022527"/>
    </source>
</evidence>
<feature type="chain" id="PRO_5012096681" description="Protein kinase domain-containing protein" evidence="17">
    <location>
        <begin position="21"/>
        <end position="921"/>
    </location>
</feature>
<dbReference type="Gene3D" id="1.10.510.10">
    <property type="entry name" value="Transferase(Phosphotransferase) domain 1"/>
    <property type="match status" value="1"/>
</dbReference>
<dbReference type="EMBL" id="AWUE01016586">
    <property type="protein sequence ID" value="OMO90180.1"/>
    <property type="molecule type" value="Genomic_DNA"/>
</dbReference>
<keyword evidence="4" id="KW-0808">Transferase</keyword>